<dbReference type="eggNOG" id="ENOG502TJIR">
    <property type="taxonomic scope" value="Eukaryota"/>
</dbReference>
<dbReference type="CTD" id="68917660"/>
<dbReference type="KEGG" id="cbr:CBG_26179"/>
<accession>B6ILB5</accession>
<dbReference type="InterPro" id="IPR053079">
    <property type="entry name" value="SPS2_domain"/>
</dbReference>
<sequence>MTNLIGSLKVENSNFKSLSFFTKKKDDGVFDLVCEIGEISIQNNPKLEDVSILEDFGIWGDSSLDECPIRIQNNSKLDTSKICEMERFQEWISLSISGNFKDCVEKRKKFKENYVIDLSNNSEMTHFGLERMHEIYTAQSDVTTINLENLHPEFCLTFDEVFILLTLKIKFRNIHAKFCENFESTNKKKGLKVCKFDQMEILEFDCEFLFGNVVVDTYNGRHLSNLYNVMVIFGSLKIQYTKLEGLSFLNNLRYIANLNESHPTIFIRSNRYLKQAKLPNLEHVISKNQDSVVISDNAELFSNNQECLMYRITYKTNLKVKNEQCDRSIYKTSLSASNFSPFLLFFLYF</sequence>
<gene>
    <name evidence="2 4" type="ORF">CBG26179</name>
    <name evidence="2" type="ORF">CBG_26179</name>
</gene>
<reference evidence="2 3" key="1">
    <citation type="journal article" date="2003" name="PLoS Biol.">
        <title>The genome sequence of Caenorhabditis briggsae: a platform for comparative genomics.</title>
        <authorList>
            <person name="Stein L.D."/>
            <person name="Bao Z."/>
            <person name="Blasiar D."/>
            <person name="Blumenthal T."/>
            <person name="Brent M.R."/>
            <person name="Chen N."/>
            <person name="Chinwalla A."/>
            <person name="Clarke L."/>
            <person name="Clee C."/>
            <person name="Coghlan A."/>
            <person name="Coulson A."/>
            <person name="D'Eustachio P."/>
            <person name="Fitch D.H."/>
            <person name="Fulton L.A."/>
            <person name="Fulton R.E."/>
            <person name="Griffiths-Jones S."/>
            <person name="Harris T.W."/>
            <person name="Hillier L.W."/>
            <person name="Kamath R."/>
            <person name="Kuwabara P.E."/>
            <person name="Mardis E.R."/>
            <person name="Marra M.A."/>
            <person name="Miner T.L."/>
            <person name="Minx P."/>
            <person name="Mullikin J.C."/>
            <person name="Plumb R.W."/>
            <person name="Rogers J."/>
            <person name="Schein J.E."/>
            <person name="Sohrmann M."/>
            <person name="Spieth J."/>
            <person name="Stajich J.E."/>
            <person name="Wei C."/>
            <person name="Willey D."/>
            <person name="Wilson R.K."/>
            <person name="Durbin R."/>
            <person name="Waterston R.H."/>
        </authorList>
    </citation>
    <scope>NUCLEOTIDE SEQUENCE [LARGE SCALE GENOMIC DNA]</scope>
    <source>
        <strain evidence="2 3">AF16</strain>
    </source>
</reference>
<name>B6ILB5_CAEBR</name>
<dbReference type="EMBL" id="HE601321">
    <property type="protein sequence ID" value="CAS00695.1"/>
    <property type="molecule type" value="Genomic_DNA"/>
</dbReference>
<reference evidence="2 3" key="2">
    <citation type="journal article" date="2011" name="PLoS Genet.">
        <title>Caenorhabditis briggsae recombinant inbred line genotypes reveal inter-strain incompatibility and the evolution of recombination.</title>
        <authorList>
            <person name="Ross J.A."/>
            <person name="Koboldt D.C."/>
            <person name="Staisch J.E."/>
            <person name="Chamberlin H.M."/>
            <person name="Gupta B.P."/>
            <person name="Miller R.D."/>
            <person name="Baird S.E."/>
            <person name="Haag E.S."/>
        </authorList>
    </citation>
    <scope>NUCLEOTIDE SEQUENCE [LARGE SCALE GENOMIC DNA]</scope>
    <source>
        <strain evidence="2 3">AF16</strain>
    </source>
</reference>
<dbReference type="HOGENOM" id="CLU_028064_2_0_1"/>
<dbReference type="AlphaFoldDB" id="B6ILB5"/>
<evidence type="ECO:0000259" key="1">
    <source>
        <dbReference type="Pfam" id="PF01030"/>
    </source>
</evidence>
<keyword evidence="3" id="KW-1185">Reference proteome</keyword>
<dbReference type="PANTHER" id="PTHR21662:SF57">
    <property type="entry name" value="RECEPTOR L-DOMAIN DOMAIN-CONTAINING PROTEIN"/>
    <property type="match status" value="1"/>
</dbReference>
<dbReference type="RefSeq" id="XP_045100254.1">
    <property type="nucleotide sequence ID" value="XM_045242807.1"/>
</dbReference>
<dbReference type="Pfam" id="PF01030">
    <property type="entry name" value="Recep_L_domain"/>
    <property type="match status" value="1"/>
</dbReference>
<feature type="domain" description="Receptor L-domain" evidence="1">
    <location>
        <begin position="205"/>
        <end position="309"/>
    </location>
</feature>
<organism evidence="2 3">
    <name type="scientific">Caenorhabditis briggsae</name>
    <dbReference type="NCBI Taxonomy" id="6238"/>
    <lineage>
        <taxon>Eukaryota</taxon>
        <taxon>Metazoa</taxon>
        <taxon>Ecdysozoa</taxon>
        <taxon>Nematoda</taxon>
        <taxon>Chromadorea</taxon>
        <taxon>Rhabditida</taxon>
        <taxon>Rhabditina</taxon>
        <taxon>Rhabditomorpha</taxon>
        <taxon>Rhabditoidea</taxon>
        <taxon>Rhabditidae</taxon>
        <taxon>Peloderinae</taxon>
        <taxon>Caenorhabditis</taxon>
    </lineage>
</organism>
<dbReference type="STRING" id="6238.B6ILB5"/>
<evidence type="ECO:0000313" key="2">
    <source>
        <dbReference type="EMBL" id="CAS00695.1"/>
    </source>
</evidence>
<evidence type="ECO:0000313" key="3">
    <source>
        <dbReference type="Proteomes" id="UP000008549"/>
    </source>
</evidence>
<dbReference type="SUPFAM" id="SSF52058">
    <property type="entry name" value="L domain-like"/>
    <property type="match status" value="3"/>
</dbReference>
<protein>
    <submittedName>
        <fullName evidence="2">Protein CBG26179</fullName>
    </submittedName>
</protein>
<dbReference type="PANTHER" id="PTHR21662">
    <property type="entry name" value="RECEPTOR PROTEIN-TYROSINE KINASE"/>
    <property type="match status" value="1"/>
</dbReference>
<dbReference type="InterPro" id="IPR036941">
    <property type="entry name" value="Rcpt_L-dom_sf"/>
</dbReference>
<dbReference type="WormBase" id="CBG26179">
    <property type="protein sequence ID" value="CBP48740"/>
    <property type="gene ID" value="WBGene00087593"/>
</dbReference>
<dbReference type="GeneID" id="68917660"/>
<dbReference type="Proteomes" id="UP000008549">
    <property type="component" value="Unassembled WGS sequence"/>
</dbReference>
<evidence type="ECO:0000313" key="4">
    <source>
        <dbReference type="WormBase" id="CBG26179"/>
    </source>
</evidence>
<dbReference type="InParanoid" id="B6ILB5"/>
<dbReference type="OMA" id="CLMYRIT"/>
<dbReference type="Gene3D" id="3.80.20.20">
    <property type="entry name" value="Receptor L-domain"/>
    <property type="match status" value="1"/>
</dbReference>
<proteinExistence type="predicted"/>
<dbReference type="InterPro" id="IPR000494">
    <property type="entry name" value="Rcpt_L-dom"/>
</dbReference>